<dbReference type="PROSITE" id="PS51118">
    <property type="entry name" value="HTH_HXLR"/>
    <property type="match status" value="1"/>
</dbReference>
<evidence type="ECO:0000313" key="7">
    <source>
        <dbReference type="Proteomes" id="UP001595855"/>
    </source>
</evidence>
<dbReference type="Gene3D" id="1.10.10.10">
    <property type="entry name" value="Winged helix-like DNA-binding domain superfamily/Winged helix DNA-binding domain"/>
    <property type="match status" value="1"/>
</dbReference>
<comment type="caution">
    <text evidence="6">The sequence shown here is derived from an EMBL/GenBank/DDBJ whole genome shotgun (WGS) entry which is preliminary data.</text>
</comment>
<evidence type="ECO:0000256" key="1">
    <source>
        <dbReference type="ARBA" id="ARBA00023015"/>
    </source>
</evidence>
<keyword evidence="2" id="KW-0238">DNA-binding</keyword>
<dbReference type="InterPro" id="IPR002577">
    <property type="entry name" value="HTH_HxlR"/>
</dbReference>
<dbReference type="PANTHER" id="PTHR33204:SF18">
    <property type="entry name" value="TRANSCRIPTIONAL REGULATORY PROTEIN"/>
    <property type="match status" value="1"/>
</dbReference>
<dbReference type="PANTHER" id="PTHR33204">
    <property type="entry name" value="TRANSCRIPTIONAL REGULATOR, MARR FAMILY"/>
    <property type="match status" value="1"/>
</dbReference>
<evidence type="ECO:0000259" key="5">
    <source>
        <dbReference type="PROSITE" id="PS51118"/>
    </source>
</evidence>
<feature type="region of interest" description="Disordered" evidence="4">
    <location>
        <begin position="121"/>
        <end position="145"/>
    </location>
</feature>
<gene>
    <name evidence="6" type="ORF">ACFPRC_12625</name>
</gene>
<feature type="domain" description="HTH hxlR-type" evidence="5">
    <location>
        <begin position="16"/>
        <end position="114"/>
    </location>
</feature>
<protein>
    <submittedName>
        <fullName evidence="6">Winged helix-turn-helix transcriptional regulator</fullName>
    </submittedName>
</protein>
<dbReference type="RefSeq" id="WP_271320154.1">
    <property type="nucleotide sequence ID" value="NZ_BAAATN010000010.1"/>
</dbReference>
<dbReference type="InterPro" id="IPR036388">
    <property type="entry name" value="WH-like_DNA-bd_sf"/>
</dbReference>
<name>A0ABV9WRV7_9ACTN</name>
<dbReference type="EMBL" id="JBHSJO010000001">
    <property type="protein sequence ID" value="MFC5015722.1"/>
    <property type="molecule type" value="Genomic_DNA"/>
</dbReference>
<reference evidence="7" key="1">
    <citation type="journal article" date="2019" name="Int. J. Syst. Evol. Microbiol.">
        <title>The Global Catalogue of Microorganisms (GCM) 10K type strain sequencing project: providing services to taxonomists for standard genome sequencing and annotation.</title>
        <authorList>
            <consortium name="The Broad Institute Genomics Platform"/>
            <consortium name="The Broad Institute Genome Sequencing Center for Infectious Disease"/>
            <person name="Wu L."/>
            <person name="Ma J."/>
        </authorList>
    </citation>
    <scope>NUCLEOTIDE SEQUENCE [LARGE SCALE GENOMIC DNA]</scope>
    <source>
        <strain evidence="7">CGMCC 4.1542</strain>
    </source>
</reference>
<sequence length="145" mass="15986">MTQRPPLPADLFDELCPSSLLPFRFGDKWAPMVLRCLDGGPRRYSELRVPLGRVTPKVLTRSLRGLERDGFVSRTVYADPKARVEYALTPLGRSMLEPLAAACRWATEHWDELLDARDARDARDASDVSDASPPPPRPASGSAAG</sequence>
<evidence type="ECO:0000256" key="4">
    <source>
        <dbReference type="SAM" id="MobiDB-lite"/>
    </source>
</evidence>
<keyword evidence="7" id="KW-1185">Reference proteome</keyword>
<dbReference type="Proteomes" id="UP001595855">
    <property type="component" value="Unassembled WGS sequence"/>
</dbReference>
<dbReference type="Pfam" id="PF01638">
    <property type="entry name" value="HxlR"/>
    <property type="match status" value="1"/>
</dbReference>
<proteinExistence type="predicted"/>
<keyword evidence="3" id="KW-0804">Transcription</keyword>
<evidence type="ECO:0000313" key="6">
    <source>
        <dbReference type="EMBL" id="MFC5015722.1"/>
    </source>
</evidence>
<keyword evidence="1" id="KW-0805">Transcription regulation</keyword>
<evidence type="ECO:0000256" key="2">
    <source>
        <dbReference type="ARBA" id="ARBA00023125"/>
    </source>
</evidence>
<accession>A0ABV9WRV7</accession>
<dbReference type="InterPro" id="IPR036390">
    <property type="entry name" value="WH_DNA-bd_sf"/>
</dbReference>
<evidence type="ECO:0000256" key="3">
    <source>
        <dbReference type="ARBA" id="ARBA00023163"/>
    </source>
</evidence>
<dbReference type="SUPFAM" id="SSF46785">
    <property type="entry name" value="Winged helix' DNA-binding domain"/>
    <property type="match status" value="1"/>
</dbReference>
<organism evidence="6 7">
    <name type="scientific">Streptomyces lienomycini</name>
    <dbReference type="NCBI Taxonomy" id="284035"/>
    <lineage>
        <taxon>Bacteria</taxon>
        <taxon>Bacillati</taxon>
        <taxon>Actinomycetota</taxon>
        <taxon>Actinomycetes</taxon>
        <taxon>Kitasatosporales</taxon>
        <taxon>Streptomycetaceae</taxon>
        <taxon>Streptomyces</taxon>
    </lineage>
</organism>